<gene>
    <name evidence="1" type="ORF">ASILVAE211_15470</name>
</gene>
<evidence type="ECO:0000313" key="2">
    <source>
        <dbReference type="Proteomes" id="UP000708298"/>
    </source>
</evidence>
<keyword evidence="2" id="KW-1185">Reference proteome</keyword>
<sequence>MADTLSSPVSRQALTESEACSNGFAYRLWLRARGLTNPSCEANERDSALSLIQDFAGRPDIAPALLAGLLLAADLRPDDRIWVAGVPPAWLPPALSLTAGLAESLAKASVLVTGAMPDSLLPGIRRVILTGDDAGQGNETPFRVTVSLVRCWV</sequence>
<accession>A0A963YT61</accession>
<evidence type="ECO:0000313" key="1">
    <source>
        <dbReference type="EMBL" id="MCB8876592.1"/>
    </source>
</evidence>
<dbReference type="Proteomes" id="UP000708298">
    <property type="component" value="Unassembled WGS sequence"/>
</dbReference>
<dbReference type="EMBL" id="JAESVB010000007">
    <property type="protein sequence ID" value="MCB8876592.1"/>
    <property type="molecule type" value="Genomic_DNA"/>
</dbReference>
<proteinExistence type="predicted"/>
<reference evidence="1" key="2">
    <citation type="submission" date="2021-01" db="EMBL/GenBank/DDBJ databases">
        <authorList>
            <person name="Mieszkin S."/>
            <person name="Pouder E."/>
            <person name="Alain K."/>
        </authorList>
    </citation>
    <scope>NUCLEOTIDE SEQUENCE</scope>
    <source>
        <strain evidence="1">HW T2.11</strain>
    </source>
</reference>
<comment type="caution">
    <text evidence="1">The sequence shown here is derived from an EMBL/GenBank/DDBJ whole genome shotgun (WGS) entry which is preliminary data.</text>
</comment>
<dbReference type="AlphaFoldDB" id="A0A963YT61"/>
<protein>
    <submittedName>
        <fullName evidence="1">Uncharacterized protein</fullName>
    </submittedName>
</protein>
<organism evidence="1 2">
    <name type="scientific">Acidisoma silvae</name>
    <dbReference type="NCBI Taxonomy" id="2802396"/>
    <lineage>
        <taxon>Bacteria</taxon>
        <taxon>Pseudomonadati</taxon>
        <taxon>Pseudomonadota</taxon>
        <taxon>Alphaproteobacteria</taxon>
        <taxon>Acetobacterales</taxon>
        <taxon>Acidocellaceae</taxon>
        <taxon>Acidisoma</taxon>
    </lineage>
</organism>
<dbReference type="RefSeq" id="WP_227322253.1">
    <property type="nucleotide sequence ID" value="NZ_JAESVB010000007.1"/>
</dbReference>
<reference evidence="1" key="1">
    <citation type="journal article" date="2021" name="Microorganisms">
        <title>Acidisoma silvae sp. nov. and Acidisomacellulosilytica sp. nov., Two Acidophilic Bacteria Isolated from Decaying Wood, Hydrolyzing Cellulose and Producing Poly-3-hydroxybutyrate.</title>
        <authorList>
            <person name="Mieszkin S."/>
            <person name="Pouder E."/>
            <person name="Uroz S."/>
            <person name="Simon-Colin C."/>
            <person name="Alain K."/>
        </authorList>
    </citation>
    <scope>NUCLEOTIDE SEQUENCE</scope>
    <source>
        <strain evidence="1">HW T2.11</strain>
    </source>
</reference>
<name>A0A963YT61_9PROT</name>